<dbReference type="Proteomes" id="UP000276215">
    <property type="component" value="Unassembled WGS sequence"/>
</dbReference>
<evidence type="ECO:0000256" key="1">
    <source>
        <dbReference type="SAM" id="Phobius"/>
    </source>
</evidence>
<evidence type="ECO:0000313" key="3">
    <source>
        <dbReference type="Proteomes" id="UP000276215"/>
    </source>
</evidence>
<proteinExistence type="predicted"/>
<dbReference type="AlphaFoldDB" id="A0A3N4JLV2"/>
<keyword evidence="1" id="KW-1133">Transmembrane helix</keyword>
<evidence type="ECO:0000313" key="2">
    <source>
        <dbReference type="EMBL" id="RPA99225.1"/>
    </source>
</evidence>
<dbReference type="EMBL" id="ML120389">
    <property type="protein sequence ID" value="RPA99225.1"/>
    <property type="molecule type" value="Genomic_DNA"/>
</dbReference>
<sequence>MQKRLHGSQKYKLHEKYRRLKYIMEIYFTVLTLSITFQVRLVMGEVMIREI</sequence>
<keyword evidence="3" id="KW-1185">Reference proteome</keyword>
<keyword evidence="1" id="KW-0472">Membrane</keyword>
<gene>
    <name evidence="2" type="ORF">L873DRAFT_1807133</name>
</gene>
<name>A0A3N4JLV2_9PEZI</name>
<organism evidence="2 3">
    <name type="scientific">Choiromyces venosus 120613-1</name>
    <dbReference type="NCBI Taxonomy" id="1336337"/>
    <lineage>
        <taxon>Eukaryota</taxon>
        <taxon>Fungi</taxon>
        <taxon>Dikarya</taxon>
        <taxon>Ascomycota</taxon>
        <taxon>Pezizomycotina</taxon>
        <taxon>Pezizomycetes</taxon>
        <taxon>Pezizales</taxon>
        <taxon>Tuberaceae</taxon>
        <taxon>Choiromyces</taxon>
    </lineage>
</organism>
<keyword evidence="1" id="KW-0812">Transmembrane</keyword>
<accession>A0A3N4JLV2</accession>
<reference evidence="2 3" key="1">
    <citation type="journal article" date="2018" name="Nat. Ecol. Evol.">
        <title>Pezizomycetes genomes reveal the molecular basis of ectomycorrhizal truffle lifestyle.</title>
        <authorList>
            <person name="Murat C."/>
            <person name="Payen T."/>
            <person name="Noel B."/>
            <person name="Kuo A."/>
            <person name="Morin E."/>
            <person name="Chen J."/>
            <person name="Kohler A."/>
            <person name="Krizsan K."/>
            <person name="Balestrini R."/>
            <person name="Da Silva C."/>
            <person name="Montanini B."/>
            <person name="Hainaut M."/>
            <person name="Levati E."/>
            <person name="Barry K.W."/>
            <person name="Belfiori B."/>
            <person name="Cichocki N."/>
            <person name="Clum A."/>
            <person name="Dockter R.B."/>
            <person name="Fauchery L."/>
            <person name="Guy J."/>
            <person name="Iotti M."/>
            <person name="Le Tacon F."/>
            <person name="Lindquist E.A."/>
            <person name="Lipzen A."/>
            <person name="Malagnac F."/>
            <person name="Mello A."/>
            <person name="Molinier V."/>
            <person name="Miyauchi S."/>
            <person name="Poulain J."/>
            <person name="Riccioni C."/>
            <person name="Rubini A."/>
            <person name="Sitrit Y."/>
            <person name="Splivallo R."/>
            <person name="Traeger S."/>
            <person name="Wang M."/>
            <person name="Zifcakova L."/>
            <person name="Wipf D."/>
            <person name="Zambonelli A."/>
            <person name="Paolocci F."/>
            <person name="Nowrousian M."/>
            <person name="Ottonello S."/>
            <person name="Baldrian P."/>
            <person name="Spatafora J.W."/>
            <person name="Henrissat B."/>
            <person name="Nagy L.G."/>
            <person name="Aury J.M."/>
            <person name="Wincker P."/>
            <person name="Grigoriev I.V."/>
            <person name="Bonfante P."/>
            <person name="Martin F.M."/>
        </authorList>
    </citation>
    <scope>NUCLEOTIDE SEQUENCE [LARGE SCALE GENOMIC DNA]</scope>
    <source>
        <strain evidence="2 3">120613-1</strain>
    </source>
</reference>
<feature type="transmembrane region" description="Helical" evidence="1">
    <location>
        <begin position="20"/>
        <end position="39"/>
    </location>
</feature>
<protein>
    <submittedName>
        <fullName evidence="2">Uncharacterized protein</fullName>
    </submittedName>
</protein>